<proteinExistence type="predicted"/>
<dbReference type="Gene3D" id="3.90.1570.10">
    <property type="entry name" value="tt1808, chain A"/>
    <property type="match status" value="1"/>
</dbReference>
<organism evidence="2 3">
    <name type="scientific">Anabaena sphaerica FACHB-251</name>
    <dbReference type="NCBI Taxonomy" id="2692883"/>
    <lineage>
        <taxon>Bacteria</taxon>
        <taxon>Bacillati</taxon>
        <taxon>Cyanobacteriota</taxon>
        <taxon>Cyanophyceae</taxon>
        <taxon>Nostocales</taxon>
        <taxon>Nostocaceae</taxon>
        <taxon>Anabaena</taxon>
    </lineage>
</organism>
<dbReference type="PANTHER" id="PTHR47152">
    <property type="entry name" value="SLR2084 PROTEIN-RELATED"/>
    <property type="match status" value="1"/>
</dbReference>
<dbReference type="InterPro" id="IPR012296">
    <property type="entry name" value="Nuclease_put_TT1808"/>
</dbReference>
<evidence type="ECO:0000313" key="3">
    <source>
        <dbReference type="Proteomes" id="UP000662185"/>
    </source>
</evidence>
<evidence type="ECO:0000313" key="2">
    <source>
        <dbReference type="EMBL" id="MBD2292528.1"/>
    </source>
</evidence>
<dbReference type="CDD" id="cd06260">
    <property type="entry name" value="DUF820-like"/>
    <property type="match status" value="1"/>
</dbReference>
<dbReference type="Proteomes" id="UP000662185">
    <property type="component" value="Unassembled WGS sequence"/>
</dbReference>
<dbReference type="EMBL" id="JACJQU010000001">
    <property type="protein sequence ID" value="MBD2292528.1"/>
    <property type="molecule type" value="Genomic_DNA"/>
</dbReference>
<dbReference type="InterPro" id="IPR011335">
    <property type="entry name" value="Restrct_endonuc-II-like"/>
</dbReference>
<dbReference type="GO" id="GO:0004519">
    <property type="term" value="F:endonuclease activity"/>
    <property type="evidence" value="ECO:0007669"/>
    <property type="project" value="UniProtKB-KW"/>
</dbReference>
<protein>
    <submittedName>
        <fullName evidence="2">Uma2 family endonuclease</fullName>
    </submittedName>
</protein>
<name>A0A926WG58_9NOST</name>
<evidence type="ECO:0000259" key="1">
    <source>
        <dbReference type="Pfam" id="PF05685"/>
    </source>
</evidence>
<dbReference type="PANTHER" id="PTHR47152:SF1">
    <property type="entry name" value="SLL1186 PROTEIN"/>
    <property type="match status" value="1"/>
</dbReference>
<comment type="caution">
    <text evidence="2">The sequence shown here is derived from an EMBL/GenBank/DDBJ whole genome shotgun (WGS) entry which is preliminary data.</text>
</comment>
<keyword evidence="2" id="KW-0378">Hydrolase</keyword>
<keyword evidence="2" id="KW-0540">Nuclease</keyword>
<accession>A0A926WG58</accession>
<feature type="domain" description="Putative restriction endonuclease" evidence="1">
    <location>
        <begin position="23"/>
        <end position="187"/>
    </location>
</feature>
<dbReference type="SUPFAM" id="SSF52980">
    <property type="entry name" value="Restriction endonuclease-like"/>
    <property type="match status" value="1"/>
</dbReference>
<dbReference type="Pfam" id="PF05685">
    <property type="entry name" value="Uma2"/>
    <property type="match status" value="1"/>
</dbReference>
<keyword evidence="3" id="KW-1185">Reference proteome</keyword>
<dbReference type="AlphaFoldDB" id="A0A926WG58"/>
<dbReference type="InterPro" id="IPR008538">
    <property type="entry name" value="Uma2"/>
</dbReference>
<gene>
    <name evidence="2" type="ORF">H6G06_03270</name>
</gene>
<reference evidence="3" key="1">
    <citation type="journal article" date="2020" name="ISME J.">
        <title>Comparative genomics reveals insights into cyanobacterial evolution and habitat adaptation.</title>
        <authorList>
            <person name="Chen M.Y."/>
            <person name="Teng W.K."/>
            <person name="Zhao L."/>
            <person name="Hu C.X."/>
            <person name="Zhou Y.K."/>
            <person name="Han B.P."/>
            <person name="Song L.R."/>
            <person name="Shu W.S."/>
        </authorList>
    </citation>
    <scope>NUCLEOTIDE SEQUENCE [LARGE SCALE GENOMIC DNA]</scope>
    <source>
        <strain evidence="3">FACHB-251</strain>
    </source>
</reference>
<sequence>MVTLALTHSDTHTNSVILHNISWNTFERILSETGDTRNNRFTYNQGILEIMTPLMPHEHNKRLLEKLIDTLVEELNLNVKSTGSLTCKREDLARGVEPDSSFYIQNELIMRNKRSLDLTQDPPPDLVIEVDYASSSIDKLPIYLALGVPEVWRYDEPVMQIYSLSDGKYIPCNGSPTFANLPLNTEIPRFLASSLEIGEVAMIRSFRSWLKTQVENIK</sequence>
<dbReference type="RefSeq" id="WP_190557001.1">
    <property type="nucleotide sequence ID" value="NZ_JACJQU010000001.1"/>
</dbReference>
<keyword evidence="2" id="KW-0255">Endonuclease</keyword>